<organism evidence="1 3">
    <name type="scientific">Bacillus canaveralius</name>
    <dbReference type="NCBI Taxonomy" id="1403243"/>
    <lineage>
        <taxon>Bacteria</taxon>
        <taxon>Bacillati</taxon>
        <taxon>Bacillota</taxon>
        <taxon>Bacilli</taxon>
        <taxon>Bacillales</taxon>
        <taxon>Bacillaceae</taxon>
        <taxon>Bacillus</taxon>
    </lineage>
</organism>
<accession>A0A2N5GG35</accession>
<evidence type="ECO:0000313" key="1">
    <source>
        <dbReference type="EMBL" id="PLR79702.1"/>
    </source>
</evidence>
<gene>
    <name evidence="1" type="ORF">CU635_21655</name>
    <name evidence="2" type="ORF">CVD25_06490</name>
</gene>
<evidence type="ECO:0000313" key="3">
    <source>
        <dbReference type="Proteomes" id="UP000234951"/>
    </source>
</evidence>
<protein>
    <submittedName>
        <fullName evidence="1">Uncharacterized protein</fullName>
    </submittedName>
</protein>
<dbReference type="Proteomes" id="UP000235114">
    <property type="component" value="Unassembled WGS sequence"/>
</dbReference>
<comment type="caution">
    <text evidence="1">The sequence shown here is derived from an EMBL/GenBank/DDBJ whole genome shotgun (WGS) entry which is preliminary data.</text>
</comment>
<dbReference type="EMBL" id="PGVA01000080">
    <property type="protein sequence ID" value="PLR79702.1"/>
    <property type="molecule type" value="Genomic_DNA"/>
</dbReference>
<dbReference type="OrthoDB" id="2972536at2"/>
<proteinExistence type="predicted"/>
<evidence type="ECO:0000313" key="2">
    <source>
        <dbReference type="EMBL" id="PLR99166.1"/>
    </source>
</evidence>
<dbReference type="AlphaFoldDB" id="A0A2N5GG35"/>
<dbReference type="Proteomes" id="UP000234951">
    <property type="component" value="Unassembled WGS sequence"/>
</dbReference>
<evidence type="ECO:0000313" key="4">
    <source>
        <dbReference type="Proteomes" id="UP000235114"/>
    </source>
</evidence>
<keyword evidence="4" id="KW-1185">Reference proteome</keyword>
<sequence>MYPFEKEIAKREMLAIVCSYPYKVIPLSDRAKLAFALFNKNSGPLEKTTAAFFEKYLNVEKEPFVGQVSFYYDDPYESEGSLKRTTKERAIWWMAENWVSGITHPNSDRGTFFASLTEGEDYKVEVGEKIVHEQPKALTFDDIKAL</sequence>
<name>A0A2N5GG35_9BACI</name>
<dbReference type="RefSeq" id="WP_101579448.1">
    <property type="nucleotide sequence ID" value="NZ_PGVA01000080.1"/>
</dbReference>
<reference evidence="2 4" key="2">
    <citation type="submission" date="2017-12" db="EMBL/GenBank/DDBJ databases">
        <title>Comparative Functional Genomics of Dry Heat Resistant strains isolated from the Viking Spacecraft.</title>
        <authorList>
            <person name="Seuylemezian A."/>
            <person name="Cooper K."/>
            <person name="Vaishampayan P."/>
        </authorList>
    </citation>
    <scope>NUCLEOTIDE SEQUENCE [LARGE SCALE GENOMIC DNA]</scope>
    <source>
        <strain evidence="2 4">ATCC 29669</strain>
    </source>
</reference>
<dbReference type="EMBL" id="PGVD01000018">
    <property type="protein sequence ID" value="PLR99166.1"/>
    <property type="molecule type" value="Genomic_DNA"/>
</dbReference>
<reference evidence="1 3" key="1">
    <citation type="submission" date="2017-11" db="EMBL/GenBank/DDBJ databases">
        <title>Comparitive Functional Genomics of Dry Heat Resistant strains isolated from the Viking Spacecraft.</title>
        <authorList>
            <person name="Seuylemezian A."/>
            <person name="Cooper K."/>
            <person name="Vaishampayan P."/>
        </authorList>
    </citation>
    <scope>NUCLEOTIDE SEQUENCE [LARGE SCALE GENOMIC DNA]</scope>
    <source>
        <strain evidence="1 3">M4.6</strain>
    </source>
</reference>